<dbReference type="OrthoDB" id="1430630at2759"/>
<keyword evidence="2" id="KW-1185">Reference proteome</keyword>
<dbReference type="AlphaFoldDB" id="A0A4C1ZY64"/>
<accession>A0A4C1ZY64</accession>
<reference evidence="1 2" key="1">
    <citation type="journal article" date="2019" name="Commun. Biol.">
        <title>The bagworm genome reveals a unique fibroin gene that provides high tensile strength.</title>
        <authorList>
            <person name="Kono N."/>
            <person name="Nakamura H."/>
            <person name="Ohtoshi R."/>
            <person name="Tomita M."/>
            <person name="Numata K."/>
            <person name="Arakawa K."/>
        </authorList>
    </citation>
    <scope>NUCLEOTIDE SEQUENCE [LARGE SCALE GENOMIC DNA]</scope>
</reference>
<dbReference type="EMBL" id="BGZK01002324">
    <property type="protein sequence ID" value="GBP92950.1"/>
    <property type="molecule type" value="Genomic_DNA"/>
</dbReference>
<protein>
    <submittedName>
        <fullName evidence="1">Uncharacterized protein</fullName>
    </submittedName>
</protein>
<proteinExistence type="predicted"/>
<comment type="caution">
    <text evidence="1">The sequence shown here is derived from an EMBL/GenBank/DDBJ whole genome shotgun (WGS) entry which is preliminary data.</text>
</comment>
<sequence>MAHVDFHSRNPLPSKELRLKDQEKRVNLLEISKNWLHAEQQRDHEIAEIVSKLNNDDLPLSLLNTYQIISGVLHRKIQRNGRTRSLPMVPHAFRCRANGQVERVIVHLRICLPVKGSQSQPLELLIGKVARPLSLLALGDQDQDDVDIVGIREQAVNSINANAEWIKSGLIEERLKFRSSQLVTLF</sequence>
<gene>
    <name evidence="1" type="ORF">EVAR_84053_1</name>
</gene>
<name>A0A4C1ZY64_EUMVA</name>
<organism evidence="1 2">
    <name type="scientific">Eumeta variegata</name>
    <name type="common">Bagworm moth</name>
    <name type="synonym">Eumeta japonica</name>
    <dbReference type="NCBI Taxonomy" id="151549"/>
    <lineage>
        <taxon>Eukaryota</taxon>
        <taxon>Metazoa</taxon>
        <taxon>Ecdysozoa</taxon>
        <taxon>Arthropoda</taxon>
        <taxon>Hexapoda</taxon>
        <taxon>Insecta</taxon>
        <taxon>Pterygota</taxon>
        <taxon>Neoptera</taxon>
        <taxon>Endopterygota</taxon>
        <taxon>Lepidoptera</taxon>
        <taxon>Glossata</taxon>
        <taxon>Ditrysia</taxon>
        <taxon>Tineoidea</taxon>
        <taxon>Psychidae</taxon>
        <taxon>Oiketicinae</taxon>
        <taxon>Eumeta</taxon>
    </lineage>
</organism>
<evidence type="ECO:0000313" key="1">
    <source>
        <dbReference type="EMBL" id="GBP92950.1"/>
    </source>
</evidence>
<evidence type="ECO:0000313" key="2">
    <source>
        <dbReference type="Proteomes" id="UP000299102"/>
    </source>
</evidence>
<dbReference type="Proteomes" id="UP000299102">
    <property type="component" value="Unassembled WGS sequence"/>
</dbReference>